<dbReference type="EMBL" id="LAZR01001955">
    <property type="protein sequence ID" value="KKN36606.1"/>
    <property type="molecule type" value="Genomic_DNA"/>
</dbReference>
<dbReference type="AlphaFoldDB" id="A0A0F9SI27"/>
<accession>A0A0F9SI27</accession>
<protein>
    <submittedName>
        <fullName evidence="1">Uncharacterized protein</fullName>
    </submittedName>
</protein>
<evidence type="ECO:0000313" key="1">
    <source>
        <dbReference type="EMBL" id="KKN36606.1"/>
    </source>
</evidence>
<proteinExistence type="predicted"/>
<sequence length="69" mass="8245">MGKFKTSEEIEKEIHCQCDSPKPEKEEILGNYLRTDSLALSEWEWIEHYICGICKQWIPFEEAERILNE</sequence>
<organism evidence="1">
    <name type="scientific">marine sediment metagenome</name>
    <dbReference type="NCBI Taxonomy" id="412755"/>
    <lineage>
        <taxon>unclassified sequences</taxon>
        <taxon>metagenomes</taxon>
        <taxon>ecological metagenomes</taxon>
    </lineage>
</organism>
<reference evidence="1" key="1">
    <citation type="journal article" date="2015" name="Nature">
        <title>Complex archaea that bridge the gap between prokaryotes and eukaryotes.</title>
        <authorList>
            <person name="Spang A."/>
            <person name="Saw J.H."/>
            <person name="Jorgensen S.L."/>
            <person name="Zaremba-Niedzwiedzka K."/>
            <person name="Martijn J."/>
            <person name="Lind A.E."/>
            <person name="van Eijk R."/>
            <person name="Schleper C."/>
            <person name="Guy L."/>
            <person name="Ettema T.J."/>
        </authorList>
    </citation>
    <scope>NUCLEOTIDE SEQUENCE</scope>
</reference>
<comment type="caution">
    <text evidence="1">The sequence shown here is derived from an EMBL/GenBank/DDBJ whole genome shotgun (WGS) entry which is preliminary data.</text>
</comment>
<name>A0A0F9SI27_9ZZZZ</name>
<gene>
    <name evidence="1" type="ORF">LCGC14_0771930</name>
</gene>